<gene>
    <name evidence="1" type="ORF">CR513_20633</name>
</gene>
<reference evidence="1" key="1">
    <citation type="submission" date="2018-05" db="EMBL/GenBank/DDBJ databases">
        <title>Draft genome of Mucuna pruriens seed.</title>
        <authorList>
            <person name="Nnadi N.E."/>
            <person name="Vos R."/>
            <person name="Hasami M.H."/>
            <person name="Devisetty U.K."/>
            <person name="Aguiy J.C."/>
        </authorList>
    </citation>
    <scope>NUCLEOTIDE SEQUENCE [LARGE SCALE GENOMIC DNA]</scope>
    <source>
        <strain evidence="1">JCA_2017</strain>
    </source>
</reference>
<comment type="caution">
    <text evidence="1">The sequence shown here is derived from an EMBL/GenBank/DDBJ whole genome shotgun (WGS) entry which is preliminary data.</text>
</comment>
<accession>A0A371H1G4</accession>
<proteinExistence type="predicted"/>
<evidence type="ECO:0000313" key="2">
    <source>
        <dbReference type="Proteomes" id="UP000257109"/>
    </source>
</evidence>
<dbReference type="EMBL" id="QJKJ01003836">
    <property type="protein sequence ID" value="RDX96660.1"/>
    <property type="molecule type" value="Genomic_DNA"/>
</dbReference>
<protein>
    <submittedName>
        <fullName evidence="1">Uncharacterized protein</fullName>
    </submittedName>
</protein>
<feature type="non-terminal residue" evidence="1">
    <location>
        <position position="1"/>
    </location>
</feature>
<organism evidence="1 2">
    <name type="scientific">Mucuna pruriens</name>
    <name type="common">Velvet bean</name>
    <name type="synonym">Dolichos pruriens</name>
    <dbReference type="NCBI Taxonomy" id="157652"/>
    <lineage>
        <taxon>Eukaryota</taxon>
        <taxon>Viridiplantae</taxon>
        <taxon>Streptophyta</taxon>
        <taxon>Embryophyta</taxon>
        <taxon>Tracheophyta</taxon>
        <taxon>Spermatophyta</taxon>
        <taxon>Magnoliopsida</taxon>
        <taxon>eudicotyledons</taxon>
        <taxon>Gunneridae</taxon>
        <taxon>Pentapetalae</taxon>
        <taxon>rosids</taxon>
        <taxon>fabids</taxon>
        <taxon>Fabales</taxon>
        <taxon>Fabaceae</taxon>
        <taxon>Papilionoideae</taxon>
        <taxon>50 kb inversion clade</taxon>
        <taxon>NPAAA clade</taxon>
        <taxon>indigoferoid/millettioid clade</taxon>
        <taxon>Phaseoleae</taxon>
        <taxon>Mucuna</taxon>
    </lineage>
</organism>
<name>A0A371H1G4_MUCPR</name>
<dbReference type="Proteomes" id="UP000257109">
    <property type="component" value="Unassembled WGS sequence"/>
</dbReference>
<keyword evidence="2" id="KW-1185">Reference proteome</keyword>
<evidence type="ECO:0000313" key="1">
    <source>
        <dbReference type="EMBL" id="RDX96660.1"/>
    </source>
</evidence>
<sequence>MNSASHDNCHGKAVVFHQRWPSTEGFVHQRVPDTGQSSLAIGRYPIPGLASIQPTGCPTKAPWKHQLTDFRWSLVTSLGDKVLRINALTVQRSYLAVLSIHRVTRHPKDIPSIHSETYSPKDVLRHSSVHRVIHHPMNIFCIHKEAICPKDVLSIHRGTQHPKTQSRVHRRTQCAKTFLSSKEVIVLKITRVGIFEEVKNTCLKVRGNNLESYRNLRTRSEHTSSIQRPKLRLLETKNDGILLCMLQ</sequence>
<dbReference type="AlphaFoldDB" id="A0A371H1G4"/>